<dbReference type="NCBIfam" id="NF005588">
    <property type="entry name" value="PRK07309.1"/>
    <property type="match status" value="1"/>
</dbReference>
<reference evidence="8 9" key="1">
    <citation type="submission" date="2016-10" db="EMBL/GenBank/DDBJ databases">
        <authorList>
            <person name="de Groot N.N."/>
        </authorList>
    </citation>
    <scope>NUCLEOTIDE SEQUENCE [LARGE SCALE GENOMIC DNA]</scope>
    <source>
        <strain evidence="8 9">M79</strain>
    </source>
</reference>
<dbReference type="Pfam" id="PF00155">
    <property type="entry name" value="Aminotran_1_2"/>
    <property type="match status" value="1"/>
</dbReference>
<evidence type="ECO:0000256" key="5">
    <source>
        <dbReference type="ARBA" id="ARBA00022898"/>
    </source>
</evidence>
<keyword evidence="5" id="KW-0663">Pyridoxal phosphate</keyword>
<evidence type="ECO:0000256" key="1">
    <source>
        <dbReference type="ARBA" id="ARBA00001933"/>
    </source>
</evidence>
<organism evidence="8 9">
    <name type="scientific">Lactococcus garvieae</name>
    <dbReference type="NCBI Taxonomy" id="1363"/>
    <lineage>
        <taxon>Bacteria</taxon>
        <taxon>Bacillati</taxon>
        <taxon>Bacillota</taxon>
        <taxon>Bacilli</taxon>
        <taxon>Lactobacillales</taxon>
        <taxon>Streptococcaceae</taxon>
        <taxon>Lactococcus</taxon>
    </lineage>
</organism>
<sequence>MDLSNKFNTNLGKIEISKIREFDQEISKIPNVLKLTLGEPDFPTPEHIKKAAIDAIDADESHYTGMRGLIELRHAASQFVAEKYNLHYDAETEILTTVGVTEAIATCLLSIIEPGDKVLIPAPAYPGYAPVVSLAGGQLVEIDTTTDKFVLTPEKLEQVLNETENIKAIILNYPSNPTGITYTHAQLKTLAEIIKKHEIFVLSDEVYSEINYSQHVHTSISTFLRDQTFVLNGLSKSHAMTGWRMGLIFADEYLIDQLVKTHQYLVTSASTQSQWAAVEALSKGKIDAELMKAEYLKRRDYIIEKMTELGFEIIKPDGAFYIFAKIPAEYNSNSFEFLYDFAKKKHVAFIPGSAFGQYGEGYVRLSYAASMEVIEIAMERLKEYLSE</sequence>
<dbReference type="InterPro" id="IPR015422">
    <property type="entry name" value="PyrdxlP-dep_Trfase_small"/>
</dbReference>
<dbReference type="InterPro" id="IPR004838">
    <property type="entry name" value="NHTrfase_class1_PyrdxlP-BS"/>
</dbReference>
<keyword evidence="4 6" id="KW-0808">Transferase</keyword>
<dbReference type="AlphaFoldDB" id="A0A1I4HZS6"/>
<keyword evidence="3 6" id="KW-0032">Aminotransferase</keyword>
<dbReference type="GO" id="GO:0008483">
    <property type="term" value="F:transaminase activity"/>
    <property type="evidence" value="ECO:0007669"/>
    <property type="project" value="UniProtKB-KW"/>
</dbReference>
<dbReference type="Gene3D" id="3.90.1150.10">
    <property type="entry name" value="Aspartate Aminotransferase, domain 1"/>
    <property type="match status" value="1"/>
</dbReference>
<dbReference type="InterPro" id="IPR015421">
    <property type="entry name" value="PyrdxlP-dep_Trfase_major"/>
</dbReference>
<evidence type="ECO:0000259" key="7">
    <source>
        <dbReference type="Pfam" id="PF00155"/>
    </source>
</evidence>
<dbReference type="PRINTS" id="PR00753">
    <property type="entry name" value="ACCSYNTHASE"/>
</dbReference>
<dbReference type="RefSeq" id="WP_074751526.1">
    <property type="nucleotide sequence ID" value="NZ_CAXVJC010000001.1"/>
</dbReference>
<dbReference type="PANTHER" id="PTHR46383">
    <property type="entry name" value="ASPARTATE AMINOTRANSFERASE"/>
    <property type="match status" value="1"/>
</dbReference>
<dbReference type="InterPro" id="IPR004839">
    <property type="entry name" value="Aminotransferase_I/II_large"/>
</dbReference>
<dbReference type="CDD" id="cd00609">
    <property type="entry name" value="AAT_like"/>
    <property type="match status" value="1"/>
</dbReference>
<proteinExistence type="inferred from homology"/>
<dbReference type="Gene3D" id="3.40.640.10">
    <property type="entry name" value="Type I PLP-dependent aspartate aminotransferase-like (Major domain)"/>
    <property type="match status" value="1"/>
</dbReference>
<dbReference type="InterPro" id="IPR050596">
    <property type="entry name" value="AspAT/PAT-like"/>
</dbReference>
<evidence type="ECO:0000256" key="3">
    <source>
        <dbReference type="ARBA" id="ARBA00022576"/>
    </source>
</evidence>
<dbReference type="FunFam" id="3.40.640.10:FF:000033">
    <property type="entry name" value="Aspartate aminotransferase"/>
    <property type="match status" value="1"/>
</dbReference>
<evidence type="ECO:0000256" key="6">
    <source>
        <dbReference type="RuleBase" id="RU000481"/>
    </source>
</evidence>
<evidence type="ECO:0000256" key="4">
    <source>
        <dbReference type="ARBA" id="ARBA00022679"/>
    </source>
</evidence>
<feature type="domain" description="Aminotransferase class I/classII large" evidence="7">
    <location>
        <begin position="31"/>
        <end position="381"/>
    </location>
</feature>
<dbReference type="PROSITE" id="PS00105">
    <property type="entry name" value="AA_TRANSFER_CLASS_1"/>
    <property type="match status" value="1"/>
</dbReference>
<dbReference type="InterPro" id="IPR015424">
    <property type="entry name" value="PyrdxlP-dep_Trfase"/>
</dbReference>
<evidence type="ECO:0000313" key="9">
    <source>
        <dbReference type="Proteomes" id="UP000181969"/>
    </source>
</evidence>
<evidence type="ECO:0000256" key="2">
    <source>
        <dbReference type="ARBA" id="ARBA00007441"/>
    </source>
</evidence>
<dbReference type="GO" id="GO:0006520">
    <property type="term" value="P:amino acid metabolic process"/>
    <property type="evidence" value="ECO:0007669"/>
    <property type="project" value="InterPro"/>
</dbReference>
<gene>
    <name evidence="8" type="ORF">SAMN05216438_11160</name>
</gene>
<comment type="similarity">
    <text evidence="2 6">Belongs to the class-I pyridoxal-phosphate-dependent aminotransferase family.</text>
</comment>
<accession>A0A1I4HZS6</accession>
<name>A0A1I4HZS6_9LACT</name>
<dbReference type="GO" id="GO:0030170">
    <property type="term" value="F:pyridoxal phosphate binding"/>
    <property type="evidence" value="ECO:0007669"/>
    <property type="project" value="InterPro"/>
</dbReference>
<comment type="cofactor">
    <cofactor evidence="1 6">
        <name>pyridoxal 5'-phosphate</name>
        <dbReference type="ChEBI" id="CHEBI:597326"/>
    </cofactor>
</comment>
<dbReference type="Proteomes" id="UP000181969">
    <property type="component" value="Unassembled WGS sequence"/>
</dbReference>
<evidence type="ECO:0000313" key="8">
    <source>
        <dbReference type="EMBL" id="SFL47193.1"/>
    </source>
</evidence>
<dbReference type="OrthoDB" id="9802328at2"/>
<dbReference type="PANTHER" id="PTHR46383:SF4">
    <property type="entry name" value="AMINOTRANSFERASE"/>
    <property type="match status" value="1"/>
</dbReference>
<dbReference type="SUPFAM" id="SSF53383">
    <property type="entry name" value="PLP-dependent transferases"/>
    <property type="match status" value="1"/>
</dbReference>
<protein>
    <recommendedName>
        <fullName evidence="6">Aminotransferase</fullName>
        <ecNumber evidence="6">2.6.1.-</ecNumber>
    </recommendedName>
</protein>
<dbReference type="EC" id="2.6.1.-" evidence="6"/>
<dbReference type="EMBL" id="FOTJ01000011">
    <property type="protein sequence ID" value="SFL47193.1"/>
    <property type="molecule type" value="Genomic_DNA"/>
</dbReference>